<reference evidence="7" key="1">
    <citation type="submission" date="2020-01" db="EMBL/GenBank/DDBJ databases">
        <title>Genome sequence of Kobresia littledalei, the first chromosome-level genome in the family Cyperaceae.</title>
        <authorList>
            <person name="Qu G."/>
        </authorList>
    </citation>
    <scope>NUCLEOTIDE SEQUENCE</scope>
    <source>
        <strain evidence="7">C.B.Clarke</strain>
        <tissue evidence="7">Leaf</tissue>
    </source>
</reference>
<evidence type="ECO:0000313" key="7">
    <source>
        <dbReference type="EMBL" id="KAF3329134.1"/>
    </source>
</evidence>
<evidence type="ECO:0000259" key="5">
    <source>
        <dbReference type="Pfam" id="PF03469"/>
    </source>
</evidence>
<dbReference type="Pfam" id="PF03469">
    <property type="entry name" value="XH"/>
    <property type="match status" value="1"/>
</dbReference>
<dbReference type="GO" id="GO:0080188">
    <property type="term" value="P:gene silencing by siRNA-directed DNA methylation"/>
    <property type="evidence" value="ECO:0007669"/>
    <property type="project" value="InterPro"/>
</dbReference>
<accession>A0A833R3T9</accession>
<evidence type="ECO:0000256" key="1">
    <source>
        <dbReference type="ARBA" id="ARBA00023054"/>
    </source>
</evidence>
<dbReference type="InterPro" id="IPR045177">
    <property type="entry name" value="FDM1-5/IDN2"/>
</dbReference>
<dbReference type="EMBL" id="SWLB01000015">
    <property type="protein sequence ID" value="KAF3329134.1"/>
    <property type="molecule type" value="Genomic_DNA"/>
</dbReference>
<dbReference type="InterPro" id="IPR038588">
    <property type="entry name" value="XS_domain_sf"/>
</dbReference>
<evidence type="ECO:0000256" key="2">
    <source>
        <dbReference type="ARBA" id="ARBA00023158"/>
    </source>
</evidence>
<comment type="caution">
    <text evidence="7">The sequence shown here is derived from an EMBL/GenBank/DDBJ whole genome shotgun (WGS) entry which is preliminary data.</text>
</comment>
<dbReference type="Pfam" id="PF03470">
    <property type="entry name" value="zf-XS"/>
    <property type="match status" value="1"/>
</dbReference>
<feature type="domain" description="Zinc finger-XS" evidence="6">
    <location>
        <begin position="55"/>
        <end position="95"/>
    </location>
</feature>
<proteinExistence type="predicted"/>
<name>A0A833R3T9_9POAL</name>
<evidence type="ECO:0000259" key="4">
    <source>
        <dbReference type="Pfam" id="PF03468"/>
    </source>
</evidence>
<evidence type="ECO:0000259" key="6">
    <source>
        <dbReference type="Pfam" id="PF03470"/>
    </source>
</evidence>
<keyword evidence="1 3" id="KW-0175">Coiled coil</keyword>
<dbReference type="InterPro" id="IPR005380">
    <property type="entry name" value="XS_domain"/>
</dbReference>
<evidence type="ECO:0000313" key="8">
    <source>
        <dbReference type="Proteomes" id="UP000623129"/>
    </source>
</evidence>
<dbReference type="InterPro" id="IPR005379">
    <property type="entry name" value="FDM1-5/IDN2_XH"/>
</dbReference>
<dbReference type="PANTHER" id="PTHR21596">
    <property type="entry name" value="RIBONUCLEASE P SUBUNIT P38"/>
    <property type="match status" value="1"/>
</dbReference>
<sequence>MLTVTGLVLSNQMAHSDLEESEVSESEIDDYAEKAYSNLKEGGFKVKYGDSTYKCPFCTGKKKQAYNFKDLLQHATGIGASNRKAKEKATHRALAKYMKTDLVDPSLSLQMVVFEPPAPPSRDRDEKFVWPWKGVVVNVPTEFKDGRHIGESGNRLKEQLSRFNPLRVHALWNYKGHTGNCIVEFSKDWNGFKDAMSFENHFEAERLGKRDWKERKSKTIELYAWVAREDDYNGVGPIADHLRKNGDLKTVNDLAVEESRKTEKLVTNLANQIEAKNRHLHELECKYNETTSSLNTMMEQREQLFVAYNDEIKKMQQLARDHSRRIIEENESLRLEVDNKRKELDERSRQLNTMANQNNIDKRMLEDEKNKNAMKNSSLDMAEKEQKKSDENVLRLAEEHKREKEDALKKILQLEKQLDAKQKLELEIQQLKGQLQVMKHMGGDEDSTVKEKMEELTSELNEKIEEMEDMEALNQTLVVKERKSNDELQEARKELISGLSDLLTGRAFIGIKRMGEIDEKAIHEVCKSKFPRRNAELQAVMISSKWQDELKNPEWHPFKIVTVGDKAQEVIQEDDEKLRELREELGEEVYKTVTTALLEMNEYNPSGRYTIPELWNYKEGRKATLKEVIQYILKQWKALKRKRGSS</sequence>
<gene>
    <name evidence="7" type="ORF">FCM35_KLT06212</name>
</gene>
<feature type="domain" description="XS" evidence="4">
    <location>
        <begin position="125"/>
        <end position="233"/>
    </location>
</feature>
<keyword evidence="2" id="KW-0943">RNA-mediated gene silencing</keyword>
<dbReference type="PANTHER" id="PTHR21596:SF3">
    <property type="entry name" value="FACTOR OF DNA METHYLATION 1-RELATED"/>
    <property type="match status" value="1"/>
</dbReference>
<keyword evidence="8" id="KW-1185">Reference proteome</keyword>
<dbReference type="OrthoDB" id="1892195at2759"/>
<dbReference type="InterPro" id="IPR005381">
    <property type="entry name" value="Znf-XS_domain"/>
</dbReference>
<dbReference type="AlphaFoldDB" id="A0A833R3T9"/>
<evidence type="ECO:0000256" key="3">
    <source>
        <dbReference type="SAM" id="Coils"/>
    </source>
</evidence>
<feature type="coiled-coil region" evidence="3">
    <location>
        <begin position="266"/>
        <end position="480"/>
    </location>
</feature>
<dbReference type="Proteomes" id="UP000623129">
    <property type="component" value="Unassembled WGS sequence"/>
</dbReference>
<dbReference type="CDD" id="cd12266">
    <property type="entry name" value="RRM_like_XS"/>
    <property type="match status" value="1"/>
</dbReference>
<protein>
    <submittedName>
        <fullName evidence="7">Paramyosin, long form-like protein</fullName>
    </submittedName>
</protein>
<feature type="domain" description="Factor of DNA methylation 1-5/IDN2" evidence="5">
    <location>
        <begin position="512"/>
        <end position="642"/>
    </location>
</feature>
<organism evidence="7 8">
    <name type="scientific">Carex littledalei</name>
    <dbReference type="NCBI Taxonomy" id="544730"/>
    <lineage>
        <taxon>Eukaryota</taxon>
        <taxon>Viridiplantae</taxon>
        <taxon>Streptophyta</taxon>
        <taxon>Embryophyta</taxon>
        <taxon>Tracheophyta</taxon>
        <taxon>Spermatophyta</taxon>
        <taxon>Magnoliopsida</taxon>
        <taxon>Liliopsida</taxon>
        <taxon>Poales</taxon>
        <taxon>Cyperaceae</taxon>
        <taxon>Cyperoideae</taxon>
        <taxon>Cariceae</taxon>
        <taxon>Carex</taxon>
        <taxon>Carex subgen. Euthyceras</taxon>
    </lineage>
</organism>
<dbReference type="Gene3D" id="3.30.70.2890">
    <property type="entry name" value="XS domain"/>
    <property type="match status" value="1"/>
</dbReference>
<dbReference type="Pfam" id="PF03468">
    <property type="entry name" value="XS"/>
    <property type="match status" value="1"/>
</dbReference>